<accession>A0A832A133</accession>
<evidence type="ECO:0000313" key="1">
    <source>
        <dbReference type="EMBL" id="HFK97588.1"/>
    </source>
</evidence>
<protein>
    <submittedName>
        <fullName evidence="1">Uncharacterized protein</fullName>
    </submittedName>
</protein>
<dbReference type="AlphaFoldDB" id="A0A832A133"/>
<reference evidence="1" key="1">
    <citation type="journal article" date="2020" name="mSystems">
        <title>Genome- and Community-Level Interaction Insights into Carbon Utilization and Element Cycling Functions of Hydrothermarchaeota in Hydrothermal Sediment.</title>
        <authorList>
            <person name="Zhou Z."/>
            <person name="Liu Y."/>
            <person name="Xu W."/>
            <person name="Pan J."/>
            <person name="Luo Z.H."/>
            <person name="Li M."/>
        </authorList>
    </citation>
    <scope>NUCLEOTIDE SEQUENCE [LARGE SCALE GENOMIC DNA]</scope>
    <source>
        <strain evidence="1">SpSt-456</strain>
    </source>
</reference>
<organism evidence="1">
    <name type="scientific">Desulfacinum infernum</name>
    <dbReference type="NCBI Taxonomy" id="35837"/>
    <lineage>
        <taxon>Bacteria</taxon>
        <taxon>Pseudomonadati</taxon>
        <taxon>Thermodesulfobacteriota</taxon>
        <taxon>Syntrophobacteria</taxon>
        <taxon>Syntrophobacterales</taxon>
        <taxon>Syntrophobacteraceae</taxon>
        <taxon>Desulfacinum</taxon>
    </lineage>
</organism>
<comment type="caution">
    <text evidence="1">The sequence shown here is derived from an EMBL/GenBank/DDBJ whole genome shotgun (WGS) entry which is preliminary data.</text>
</comment>
<proteinExistence type="predicted"/>
<gene>
    <name evidence="1" type="ORF">ENS06_09765</name>
</gene>
<dbReference type="EMBL" id="DSTK01000029">
    <property type="protein sequence ID" value="HFK97588.1"/>
    <property type="molecule type" value="Genomic_DNA"/>
</dbReference>
<name>A0A832A133_9BACT</name>
<sequence>MRQRLLYENPWTIDAMPRSILNNRDAKVEDTLQLALWAATLNNAVNRPFKAPHAAGESLEPQPIPAVFYASAMIFDEALRKGEDR</sequence>